<feature type="compositionally biased region" description="Basic and acidic residues" evidence="1">
    <location>
        <begin position="202"/>
        <end position="211"/>
    </location>
</feature>
<feature type="compositionally biased region" description="Polar residues" evidence="1">
    <location>
        <begin position="174"/>
        <end position="201"/>
    </location>
</feature>
<feature type="compositionally biased region" description="Basic and acidic residues" evidence="1">
    <location>
        <begin position="111"/>
        <end position="136"/>
    </location>
</feature>
<sequence length="227" mass="24472">SSIRDSSSDSEALKSSIEIQTSQAPRGLITKEPFKGPAEVEVITPSNQIALDQEIPVKNQKDKNVSPEERNKWRIPELLPVPKGSSGDLAVSVQELVYGCQTARVGTSPKSLDRHHELLSSSKEVHGARKDRRCSEGLDTNVLQRTTPTDKSLVEKPKPVIRGSKEAVGPRQGKQPSGSSASIHQQKCASTSVEQAQASPKDQSEGQEKGKGKGKAQIEQALPAELL</sequence>
<protein>
    <submittedName>
        <fullName evidence="2">Uncharacterized protein</fullName>
    </submittedName>
</protein>
<feature type="region of interest" description="Disordered" evidence="1">
    <location>
        <begin position="1"/>
        <end position="33"/>
    </location>
</feature>
<reference evidence="2" key="1">
    <citation type="submission" date="2021-03" db="EMBL/GenBank/DDBJ databases">
        <title>Draft genome sequence of rust myrtle Austropuccinia psidii MF-1, a brazilian biotype.</title>
        <authorList>
            <person name="Quecine M.C."/>
            <person name="Pachon D.M.R."/>
            <person name="Bonatelli M.L."/>
            <person name="Correr F.H."/>
            <person name="Franceschini L.M."/>
            <person name="Leite T.F."/>
            <person name="Margarido G.R.A."/>
            <person name="Almeida C.A."/>
            <person name="Ferrarezi J.A."/>
            <person name="Labate C.A."/>
        </authorList>
    </citation>
    <scope>NUCLEOTIDE SEQUENCE</scope>
    <source>
        <strain evidence="2">MF-1</strain>
    </source>
</reference>
<organism evidence="2 3">
    <name type="scientific">Austropuccinia psidii MF-1</name>
    <dbReference type="NCBI Taxonomy" id="1389203"/>
    <lineage>
        <taxon>Eukaryota</taxon>
        <taxon>Fungi</taxon>
        <taxon>Dikarya</taxon>
        <taxon>Basidiomycota</taxon>
        <taxon>Pucciniomycotina</taxon>
        <taxon>Pucciniomycetes</taxon>
        <taxon>Pucciniales</taxon>
        <taxon>Sphaerophragmiaceae</taxon>
        <taxon>Austropuccinia</taxon>
    </lineage>
</organism>
<evidence type="ECO:0000313" key="3">
    <source>
        <dbReference type="Proteomes" id="UP000765509"/>
    </source>
</evidence>
<feature type="non-terminal residue" evidence="2">
    <location>
        <position position="1"/>
    </location>
</feature>
<feature type="region of interest" description="Disordered" evidence="1">
    <location>
        <begin position="105"/>
        <end position="227"/>
    </location>
</feature>
<proteinExistence type="predicted"/>
<name>A0A9Q3QBN4_9BASI</name>
<dbReference type="AlphaFoldDB" id="A0A9Q3QBN4"/>
<gene>
    <name evidence="2" type="ORF">O181_129627</name>
</gene>
<keyword evidence="3" id="KW-1185">Reference proteome</keyword>
<feature type="compositionally biased region" description="Low complexity" evidence="1">
    <location>
        <begin position="1"/>
        <end position="16"/>
    </location>
</feature>
<evidence type="ECO:0000313" key="2">
    <source>
        <dbReference type="EMBL" id="MBW0589912.1"/>
    </source>
</evidence>
<feature type="compositionally biased region" description="Polar residues" evidence="1">
    <location>
        <begin position="141"/>
        <end position="150"/>
    </location>
</feature>
<accession>A0A9Q3QBN4</accession>
<dbReference type="EMBL" id="AVOT02136170">
    <property type="protein sequence ID" value="MBW0589912.1"/>
    <property type="molecule type" value="Genomic_DNA"/>
</dbReference>
<evidence type="ECO:0000256" key="1">
    <source>
        <dbReference type="SAM" id="MobiDB-lite"/>
    </source>
</evidence>
<comment type="caution">
    <text evidence="2">The sequence shown here is derived from an EMBL/GenBank/DDBJ whole genome shotgun (WGS) entry which is preliminary data.</text>
</comment>
<dbReference type="Proteomes" id="UP000765509">
    <property type="component" value="Unassembled WGS sequence"/>
</dbReference>